<sequence length="100" mass="11200">MRLLPIPIGSATFTLTLALIYITSMPTPTATIEYMKLSVSERIQLVEDIWDSIAAEAPDTVELSQAQKDELHRRVAAHRADPSTAIPWEQVRSKLFPNKP</sequence>
<reference evidence="1" key="1">
    <citation type="submission" date="2023-06" db="EMBL/GenBank/DDBJ databases">
        <title>Complete and circular genome of Acidithiobacillus ferrianus DSM 107098.</title>
        <authorList>
            <person name="Norris P.R."/>
            <person name="Falagan C."/>
            <person name="Moya-Beltran A."/>
            <person name="Castro M."/>
            <person name="Quatrini R."/>
            <person name="Johnson D.B."/>
        </authorList>
    </citation>
    <scope>NUCLEOTIDE SEQUENCE</scope>
    <source>
        <strain evidence="1">MG</strain>
    </source>
</reference>
<evidence type="ECO:0000313" key="1">
    <source>
        <dbReference type="EMBL" id="XRI68929.1"/>
    </source>
</evidence>
<evidence type="ECO:0000313" key="2">
    <source>
        <dbReference type="Proteomes" id="UP000470022"/>
    </source>
</evidence>
<proteinExistence type="predicted"/>
<accession>A0ACD5H7F2</accession>
<dbReference type="EMBL" id="CP127523">
    <property type="protein sequence ID" value="XRI68929.1"/>
    <property type="molecule type" value="Genomic_DNA"/>
</dbReference>
<organism evidence="1 2">
    <name type="scientific">Acidithiobacillus ferrianus</name>
    <dbReference type="NCBI Taxonomy" id="2678518"/>
    <lineage>
        <taxon>Bacteria</taxon>
        <taxon>Pseudomonadati</taxon>
        <taxon>Pseudomonadota</taxon>
        <taxon>Acidithiobacillia</taxon>
        <taxon>Acidithiobacillales</taxon>
        <taxon>Acidithiobacillaceae</taxon>
        <taxon>Acidithiobacillus</taxon>
    </lineage>
</organism>
<dbReference type="Proteomes" id="UP000470022">
    <property type="component" value="Chromosome"/>
</dbReference>
<protein>
    <submittedName>
        <fullName evidence="1">Addiction module protein</fullName>
    </submittedName>
</protein>
<name>A0ACD5H7F2_9PROT</name>
<keyword evidence="2" id="KW-1185">Reference proteome</keyword>
<gene>
    <name evidence="1" type="ORF">GL267_014460</name>
</gene>